<dbReference type="InterPro" id="IPR050832">
    <property type="entry name" value="Bact_Acetyltransf"/>
</dbReference>
<keyword evidence="2" id="KW-0012">Acyltransferase</keyword>
<feature type="domain" description="N-acetyltransferase" evidence="3">
    <location>
        <begin position="12"/>
        <end position="177"/>
    </location>
</feature>
<dbReference type="SUPFAM" id="SSF55729">
    <property type="entry name" value="Acyl-CoA N-acyltransferases (Nat)"/>
    <property type="match status" value="1"/>
</dbReference>
<evidence type="ECO:0000259" key="3">
    <source>
        <dbReference type="PROSITE" id="PS51186"/>
    </source>
</evidence>
<sequence>MIGLAEVSLDEVVLRSAEPSESAALKAMGEALLAETPFFHRLPAERAASVGEMEHVIHSVLAAPGCALINAWHGDRPVGECLLVGGQLNRIRHTATVGIGVLQAYQGIGIGQALMRDAVARARSAGIVRLELTVMVPNVRAIEFYERFGFEVEGRKRASVMIDGEPVDELLMATILAP</sequence>
<evidence type="ECO:0000313" key="4">
    <source>
        <dbReference type="EMBL" id="RVU36434.1"/>
    </source>
</evidence>
<dbReference type="AlphaFoldDB" id="A0A3S2Y2V7"/>
<proteinExistence type="predicted"/>
<evidence type="ECO:0000256" key="1">
    <source>
        <dbReference type="ARBA" id="ARBA00022679"/>
    </source>
</evidence>
<dbReference type="Gene3D" id="3.40.630.30">
    <property type="match status" value="1"/>
</dbReference>
<dbReference type="PROSITE" id="PS51186">
    <property type="entry name" value="GNAT"/>
    <property type="match status" value="1"/>
</dbReference>
<evidence type="ECO:0000256" key="2">
    <source>
        <dbReference type="ARBA" id="ARBA00023315"/>
    </source>
</evidence>
<protein>
    <submittedName>
        <fullName evidence="4">GNAT family N-acetyltransferase</fullName>
    </submittedName>
</protein>
<dbReference type="Proteomes" id="UP000287447">
    <property type="component" value="Unassembled WGS sequence"/>
</dbReference>
<keyword evidence="5" id="KW-1185">Reference proteome</keyword>
<organism evidence="4 5">
    <name type="scientific">Hwanghaeella grinnelliae</name>
    <dbReference type="NCBI Taxonomy" id="2500179"/>
    <lineage>
        <taxon>Bacteria</taxon>
        <taxon>Pseudomonadati</taxon>
        <taxon>Pseudomonadota</taxon>
        <taxon>Alphaproteobacteria</taxon>
        <taxon>Rhodospirillales</taxon>
        <taxon>Rhodospirillaceae</taxon>
        <taxon>Hwanghaeella</taxon>
    </lineage>
</organism>
<accession>A0A3S2Y2V7</accession>
<reference evidence="5" key="1">
    <citation type="submission" date="2019-01" db="EMBL/GenBank/DDBJ databases">
        <title>Gri0909 isolated from a small marine red alga.</title>
        <authorList>
            <person name="Kim J."/>
            <person name="Jeong S.E."/>
            <person name="Jeon C.O."/>
        </authorList>
    </citation>
    <scope>NUCLEOTIDE SEQUENCE [LARGE SCALE GENOMIC DNA]</scope>
    <source>
        <strain evidence="5">Gri0909</strain>
    </source>
</reference>
<dbReference type="InterPro" id="IPR000182">
    <property type="entry name" value="GNAT_dom"/>
</dbReference>
<dbReference type="Pfam" id="PF00583">
    <property type="entry name" value="Acetyltransf_1"/>
    <property type="match status" value="1"/>
</dbReference>
<comment type="caution">
    <text evidence="4">The sequence shown here is derived from an EMBL/GenBank/DDBJ whole genome shotgun (WGS) entry which is preliminary data.</text>
</comment>
<keyword evidence="1 4" id="KW-0808">Transferase</keyword>
<gene>
    <name evidence="4" type="ORF">EOI86_14620</name>
</gene>
<name>A0A3S2Y2V7_9PROT</name>
<evidence type="ECO:0000313" key="5">
    <source>
        <dbReference type="Proteomes" id="UP000287447"/>
    </source>
</evidence>
<dbReference type="GO" id="GO:0016747">
    <property type="term" value="F:acyltransferase activity, transferring groups other than amino-acyl groups"/>
    <property type="evidence" value="ECO:0007669"/>
    <property type="project" value="InterPro"/>
</dbReference>
<dbReference type="PANTHER" id="PTHR43877">
    <property type="entry name" value="AMINOALKYLPHOSPHONATE N-ACETYLTRANSFERASE-RELATED-RELATED"/>
    <property type="match status" value="1"/>
</dbReference>
<dbReference type="InterPro" id="IPR016181">
    <property type="entry name" value="Acyl_CoA_acyltransferase"/>
</dbReference>
<dbReference type="CDD" id="cd04301">
    <property type="entry name" value="NAT_SF"/>
    <property type="match status" value="1"/>
</dbReference>
<dbReference type="EMBL" id="SADE01000002">
    <property type="protein sequence ID" value="RVU36434.1"/>
    <property type="molecule type" value="Genomic_DNA"/>
</dbReference>